<gene>
    <name evidence="1" type="ORF">PF008_g3674</name>
</gene>
<dbReference type="EMBL" id="QXFY01000115">
    <property type="protein sequence ID" value="KAE9356310.1"/>
    <property type="molecule type" value="Genomic_DNA"/>
</dbReference>
<proteinExistence type="predicted"/>
<evidence type="ECO:0000313" key="1">
    <source>
        <dbReference type="EMBL" id="KAE9356310.1"/>
    </source>
</evidence>
<comment type="caution">
    <text evidence="1">The sequence shown here is derived from an EMBL/GenBank/DDBJ whole genome shotgun (WGS) entry which is preliminary data.</text>
</comment>
<dbReference type="Proteomes" id="UP000486351">
    <property type="component" value="Unassembled WGS sequence"/>
</dbReference>
<organism evidence="1 2">
    <name type="scientific">Phytophthora fragariae</name>
    <dbReference type="NCBI Taxonomy" id="53985"/>
    <lineage>
        <taxon>Eukaryota</taxon>
        <taxon>Sar</taxon>
        <taxon>Stramenopiles</taxon>
        <taxon>Oomycota</taxon>
        <taxon>Peronosporomycetes</taxon>
        <taxon>Peronosporales</taxon>
        <taxon>Peronosporaceae</taxon>
        <taxon>Phytophthora</taxon>
    </lineage>
</organism>
<accession>A0A6G0SE87</accession>
<sequence>MVLVAPTTAQKLQLIAHRQQCPWETKRQMATWCKKAFSLPAEPGKNATY</sequence>
<name>A0A6G0SE87_9STRA</name>
<protein>
    <submittedName>
        <fullName evidence="1">Uncharacterized protein</fullName>
    </submittedName>
</protein>
<dbReference type="AlphaFoldDB" id="A0A6G0SE87"/>
<evidence type="ECO:0000313" key="2">
    <source>
        <dbReference type="Proteomes" id="UP000486351"/>
    </source>
</evidence>
<reference evidence="1 2" key="1">
    <citation type="submission" date="2018-09" db="EMBL/GenBank/DDBJ databases">
        <title>Genomic investigation of the strawberry pathogen Phytophthora fragariae indicates pathogenicity is determined by transcriptional variation in three key races.</title>
        <authorList>
            <person name="Adams T.M."/>
            <person name="Armitage A.D."/>
            <person name="Sobczyk M.K."/>
            <person name="Bates H.J."/>
            <person name="Dunwell J.M."/>
            <person name="Nellist C.F."/>
            <person name="Harrison R.J."/>
        </authorList>
    </citation>
    <scope>NUCLEOTIDE SEQUENCE [LARGE SCALE GENOMIC DNA]</scope>
    <source>
        <strain evidence="1 2">NOV-77</strain>
    </source>
</reference>